<accession>A0AC58T525</accession>
<protein>
    <submittedName>
        <fullName evidence="2">Uncharacterized protein LOC142172531</fullName>
    </submittedName>
</protein>
<dbReference type="RefSeq" id="XP_075092273.1">
    <property type="nucleotide sequence ID" value="XM_075236172.1"/>
</dbReference>
<reference evidence="1" key="1">
    <citation type="journal article" date="2014" name="Nat. Commun.">
        <title>The tobacco genome sequence and its comparison with those of tomato and potato.</title>
        <authorList>
            <person name="Sierro N."/>
            <person name="Battey J.N."/>
            <person name="Ouadi S."/>
            <person name="Bakaher N."/>
            <person name="Bovet L."/>
            <person name="Willig A."/>
            <person name="Goepfert S."/>
            <person name="Peitsch M.C."/>
            <person name="Ivanov N.V."/>
        </authorList>
    </citation>
    <scope>NUCLEOTIDE SEQUENCE [LARGE SCALE GENOMIC DNA]</scope>
</reference>
<evidence type="ECO:0000313" key="1">
    <source>
        <dbReference type="Proteomes" id="UP000790787"/>
    </source>
</evidence>
<gene>
    <name evidence="2" type="primary">LOC142172531</name>
</gene>
<sequence length="151" mass="18140">MVYLKLLERKDDKEKRANWEQYKTSKKKAKLVVMSAKTIELHKKLYKLAKVQERKSRDLDQVNFIKDEEDKVMMKGAHIIRRWQAYFHKLLNEEGNNTIVLLDLDQAESRQDFRYYRHIKVDEVEGAMRKMRRGRATGPDKIQVKFEKARA</sequence>
<proteinExistence type="predicted"/>
<evidence type="ECO:0000313" key="2">
    <source>
        <dbReference type="RefSeq" id="XP_075092273.1"/>
    </source>
</evidence>
<name>A0AC58T525_TOBAC</name>
<dbReference type="Proteomes" id="UP000790787">
    <property type="component" value="Chromosome 18"/>
</dbReference>
<organism evidence="1 2">
    <name type="scientific">Nicotiana tabacum</name>
    <name type="common">Common tobacco</name>
    <dbReference type="NCBI Taxonomy" id="4097"/>
    <lineage>
        <taxon>Eukaryota</taxon>
        <taxon>Viridiplantae</taxon>
        <taxon>Streptophyta</taxon>
        <taxon>Embryophyta</taxon>
        <taxon>Tracheophyta</taxon>
        <taxon>Spermatophyta</taxon>
        <taxon>Magnoliopsida</taxon>
        <taxon>eudicotyledons</taxon>
        <taxon>Gunneridae</taxon>
        <taxon>Pentapetalae</taxon>
        <taxon>asterids</taxon>
        <taxon>lamiids</taxon>
        <taxon>Solanales</taxon>
        <taxon>Solanaceae</taxon>
        <taxon>Nicotianoideae</taxon>
        <taxon>Nicotianeae</taxon>
        <taxon>Nicotiana</taxon>
    </lineage>
</organism>
<reference evidence="2" key="2">
    <citation type="submission" date="2025-08" db="UniProtKB">
        <authorList>
            <consortium name="RefSeq"/>
        </authorList>
    </citation>
    <scope>IDENTIFICATION</scope>
    <source>
        <tissue evidence="2">Leaf</tissue>
    </source>
</reference>
<keyword evidence="1" id="KW-1185">Reference proteome</keyword>